<dbReference type="InterPro" id="IPR024752">
    <property type="entry name" value="Myb/SANT-like_dom"/>
</dbReference>
<dbReference type="InterPro" id="IPR058353">
    <property type="entry name" value="DUF8040"/>
</dbReference>
<proteinExistence type="predicted"/>
<dbReference type="Proteomes" id="UP000283530">
    <property type="component" value="Unassembled WGS sequence"/>
</dbReference>
<dbReference type="STRING" id="337451.A0A443Q031"/>
<dbReference type="PANTHER" id="PTHR46929:SF3">
    <property type="entry name" value="MYB_SANT-LIKE DOMAIN-CONTAINING PROTEIN"/>
    <property type="match status" value="1"/>
</dbReference>
<dbReference type="Pfam" id="PF26138">
    <property type="entry name" value="DUF8040"/>
    <property type="match status" value="1"/>
</dbReference>
<evidence type="ECO:0000256" key="1">
    <source>
        <dbReference type="SAM" id="MobiDB-lite"/>
    </source>
</evidence>
<dbReference type="Pfam" id="PF12776">
    <property type="entry name" value="Myb_DNA-bind_3"/>
    <property type="match status" value="1"/>
</dbReference>
<evidence type="ECO:0000313" key="4">
    <source>
        <dbReference type="EMBL" id="RWR96393.1"/>
    </source>
</evidence>
<accession>A0A443Q031</accession>
<protein>
    <submittedName>
        <fullName evidence="4">Putative nuclease HARBI1</fullName>
    </submittedName>
</protein>
<feature type="region of interest" description="Disordered" evidence="1">
    <location>
        <begin position="348"/>
        <end position="386"/>
    </location>
</feature>
<sequence>MGLLLLLIFDGSTGDGIIISYNQDAGLLSIDEQIAMFLHTLAHSVTNRVTANRFNHSGETVSRYFHEVLNAICKVYPNYIFIPENAPIPQQIMANNRFYPYFKDCIGAIDGTHIPAHVSLSMQAMYRNRKGFLSQNCLMAYGFDMKFHYVFAGWEGSATDATVLWSALNRGDRLKVPDGQARRENYHWDPKEERVLMDMLLLMKQRGRKSEKNFTKAYWDEVLAKIKEERGREPDIVNAKNKLRNWRARYKEVKQLLNMSGFGWYDTRKMVTAPNDVWNALVQAKSKLSKYKTLQVSFFDEIHELVADDVAEGNIAMTGGECSTIDVEAMMTDEEFINATYGTPYTGLNDMDDGSLPETDVQTPEPSRPTATHTSNKNTGKKRRSQVGEEINQTLANVAVAVNNLAERINTPEPVYMLLNKVTNVVISCPFIPPQAYVAVTEYLAQDERKANLFLTYNDEMKQQ</sequence>
<organism evidence="4 5">
    <name type="scientific">Cinnamomum micranthum f. kanehirae</name>
    <dbReference type="NCBI Taxonomy" id="337451"/>
    <lineage>
        <taxon>Eukaryota</taxon>
        <taxon>Viridiplantae</taxon>
        <taxon>Streptophyta</taxon>
        <taxon>Embryophyta</taxon>
        <taxon>Tracheophyta</taxon>
        <taxon>Spermatophyta</taxon>
        <taxon>Magnoliopsida</taxon>
        <taxon>Magnoliidae</taxon>
        <taxon>Laurales</taxon>
        <taxon>Lauraceae</taxon>
        <taxon>Cinnamomum</taxon>
    </lineage>
</organism>
<evidence type="ECO:0000259" key="3">
    <source>
        <dbReference type="Pfam" id="PF26138"/>
    </source>
</evidence>
<evidence type="ECO:0000313" key="5">
    <source>
        <dbReference type="Proteomes" id="UP000283530"/>
    </source>
</evidence>
<dbReference type="OrthoDB" id="1681765at2759"/>
<dbReference type="EMBL" id="QPKB01000012">
    <property type="protein sequence ID" value="RWR96393.1"/>
    <property type="molecule type" value="Genomic_DNA"/>
</dbReference>
<keyword evidence="5" id="KW-1185">Reference proteome</keyword>
<feature type="domain" description="Myb/SANT-like" evidence="2">
    <location>
        <begin position="187"/>
        <end position="280"/>
    </location>
</feature>
<reference evidence="4 5" key="1">
    <citation type="journal article" date="2019" name="Nat. Plants">
        <title>Stout camphor tree genome fills gaps in understanding of flowering plant genome evolution.</title>
        <authorList>
            <person name="Chaw S.M."/>
            <person name="Liu Y.C."/>
            <person name="Wu Y.W."/>
            <person name="Wang H.Y."/>
            <person name="Lin C.I."/>
            <person name="Wu C.S."/>
            <person name="Ke H.M."/>
            <person name="Chang L.Y."/>
            <person name="Hsu C.Y."/>
            <person name="Yang H.T."/>
            <person name="Sudianto E."/>
            <person name="Hsu M.H."/>
            <person name="Wu K.P."/>
            <person name="Wang L.N."/>
            <person name="Leebens-Mack J.H."/>
            <person name="Tsai I.J."/>
        </authorList>
    </citation>
    <scope>NUCLEOTIDE SEQUENCE [LARGE SCALE GENOMIC DNA]</scope>
    <source>
        <strain evidence="5">cv. Chaw 1501</strain>
        <tissue evidence="4">Young leaves</tissue>
    </source>
</reference>
<feature type="compositionally biased region" description="Polar residues" evidence="1">
    <location>
        <begin position="360"/>
        <end position="378"/>
    </location>
</feature>
<name>A0A443Q031_9MAGN</name>
<dbReference type="AlphaFoldDB" id="A0A443Q031"/>
<gene>
    <name evidence="4" type="ORF">CKAN_02577600</name>
</gene>
<comment type="caution">
    <text evidence="4">The sequence shown here is derived from an EMBL/GenBank/DDBJ whole genome shotgun (WGS) entry which is preliminary data.</text>
</comment>
<feature type="domain" description="DUF8040" evidence="3">
    <location>
        <begin position="27"/>
        <end position="74"/>
    </location>
</feature>
<dbReference type="PANTHER" id="PTHR46929">
    <property type="entry name" value="EXPRESSED PROTEIN"/>
    <property type="match status" value="1"/>
</dbReference>
<evidence type="ECO:0000259" key="2">
    <source>
        <dbReference type="Pfam" id="PF12776"/>
    </source>
</evidence>